<dbReference type="OrthoDB" id="9788924at2"/>
<gene>
    <name evidence="1" type="ORF">MT2528_1882</name>
    <name evidence="2" type="ORF">NVI5450_2104</name>
</gene>
<dbReference type="GeneID" id="61295785"/>
<reference evidence="2 4" key="1">
    <citation type="submission" date="2016-11" db="EMBL/GenBank/DDBJ databases">
        <authorList>
            <person name="Jaros S."/>
            <person name="Januszkiewicz K."/>
            <person name="Wedrychowicz H."/>
        </authorList>
    </citation>
    <scope>NUCLEOTIDE SEQUENCE [LARGE SCALE GENOMIC DNA]</scope>
    <source>
        <strain evidence="2">NVI 5450</strain>
    </source>
</reference>
<dbReference type="Gene3D" id="3.40.50.11190">
    <property type="match status" value="1"/>
</dbReference>
<evidence type="ECO:0000313" key="3">
    <source>
        <dbReference type="Proteomes" id="UP000182660"/>
    </source>
</evidence>
<sequence>MDIVIRADASIHIGSGHVMRCLVLAQELQQQGHHIRFACRRQAGNSIDFILAKGFKVLELIQAKTELVPQNVGLFGLVTSRLGYRCCEFYT</sequence>
<evidence type="ECO:0000313" key="1">
    <source>
        <dbReference type="EMBL" id="SGY90207.1"/>
    </source>
</evidence>
<protein>
    <submittedName>
        <fullName evidence="2">Hypothetical FlmD</fullName>
    </submittedName>
</protein>
<dbReference type="Proteomes" id="UP000182660">
    <property type="component" value="Unassembled WGS sequence"/>
</dbReference>
<organism evidence="2 4">
    <name type="scientific">Moritella viscosa</name>
    <dbReference type="NCBI Taxonomy" id="80854"/>
    <lineage>
        <taxon>Bacteria</taxon>
        <taxon>Pseudomonadati</taxon>
        <taxon>Pseudomonadota</taxon>
        <taxon>Gammaproteobacteria</taxon>
        <taxon>Alteromonadales</taxon>
        <taxon>Moritellaceae</taxon>
        <taxon>Moritella</taxon>
    </lineage>
</organism>
<dbReference type="AlphaFoldDB" id="A0A1L0B8V5"/>
<dbReference type="EMBL" id="FPLD01000056">
    <property type="protein sequence ID" value="SGY98679.1"/>
    <property type="molecule type" value="Genomic_DNA"/>
</dbReference>
<evidence type="ECO:0000313" key="2">
    <source>
        <dbReference type="EMBL" id="SGY98679.1"/>
    </source>
</evidence>
<dbReference type="Proteomes" id="UP000183794">
    <property type="component" value="Unassembled WGS sequence"/>
</dbReference>
<dbReference type="RefSeq" id="WP_045111750.1">
    <property type="nucleotide sequence ID" value="NZ_CAWQZC010000133.1"/>
</dbReference>
<evidence type="ECO:0000313" key="4">
    <source>
        <dbReference type="Proteomes" id="UP000183794"/>
    </source>
</evidence>
<accession>A0A1L0B8V5</accession>
<name>A0A1L0B8V5_9GAMM</name>
<dbReference type="SUPFAM" id="SSF53756">
    <property type="entry name" value="UDP-Glycosyltransferase/glycogen phosphorylase"/>
    <property type="match status" value="1"/>
</dbReference>
<reference evidence="1 3" key="2">
    <citation type="submission" date="2016-11" db="EMBL/GenBank/DDBJ databases">
        <authorList>
            <person name="Klemetsen T."/>
        </authorList>
    </citation>
    <scope>NUCLEOTIDE SEQUENCE [LARGE SCALE GENOMIC DNA]</scope>
    <source>
        <strain evidence="1">MT 2528</strain>
    </source>
</reference>
<proteinExistence type="predicted"/>
<dbReference type="EMBL" id="FPLJ01000047">
    <property type="protein sequence ID" value="SGY90207.1"/>
    <property type="molecule type" value="Genomic_DNA"/>
</dbReference>
<keyword evidence="3" id="KW-1185">Reference proteome</keyword>